<gene>
    <name evidence="1" type="ORF">LSAT_V11C400196360</name>
</gene>
<comment type="caution">
    <text evidence="1">The sequence shown here is derived from an EMBL/GenBank/DDBJ whole genome shotgun (WGS) entry which is preliminary data.</text>
</comment>
<name>A0A9R1VM33_LACSA</name>
<protein>
    <submittedName>
        <fullName evidence="1">Uncharacterized protein</fullName>
    </submittedName>
</protein>
<dbReference type="Pfam" id="PF04827">
    <property type="entry name" value="Plant_tran"/>
    <property type="match status" value="1"/>
</dbReference>
<proteinExistence type="predicted"/>
<dbReference type="EMBL" id="NBSK02000004">
    <property type="protein sequence ID" value="KAJ0208760.1"/>
    <property type="molecule type" value="Genomic_DNA"/>
</dbReference>
<evidence type="ECO:0000313" key="2">
    <source>
        <dbReference type="Proteomes" id="UP000235145"/>
    </source>
</evidence>
<sequence length="85" mass="9532">MGPGMLGSIDCMHWGWSICSNVWHGQFMHGNQKVPTIILEVVASYDLWIRNEFFGPAGSNNDIKVLDLLSIFNDISLGKSYDVPF</sequence>
<dbReference type="AlphaFoldDB" id="A0A9R1VM33"/>
<reference evidence="1 2" key="1">
    <citation type="journal article" date="2017" name="Nat. Commun.">
        <title>Genome assembly with in vitro proximity ligation data and whole-genome triplication in lettuce.</title>
        <authorList>
            <person name="Reyes-Chin-Wo S."/>
            <person name="Wang Z."/>
            <person name="Yang X."/>
            <person name="Kozik A."/>
            <person name="Arikit S."/>
            <person name="Song C."/>
            <person name="Xia L."/>
            <person name="Froenicke L."/>
            <person name="Lavelle D.O."/>
            <person name="Truco M.J."/>
            <person name="Xia R."/>
            <person name="Zhu S."/>
            <person name="Xu C."/>
            <person name="Xu H."/>
            <person name="Xu X."/>
            <person name="Cox K."/>
            <person name="Korf I."/>
            <person name="Meyers B.C."/>
            <person name="Michelmore R.W."/>
        </authorList>
    </citation>
    <scope>NUCLEOTIDE SEQUENCE [LARGE SCALE GENOMIC DNA]</scope>
    <source>
        <strain evidence="2">cv. Salinas</strain>
        <tissue evidence="1">Seedlings</tissue>
    </source>
</reference>
<dbReference type="Proteomes" id="UP000235145">
    <property type="component" value="Unassembled WGS sequence"/>
</dbReference>
<evidence type="ECO:0000313" key="1">
    <source>
        <dbReference type="EMBL" id="KAJ0208760.1"/>
    </source>
</evidence>
<organism evidence="1 2">
    <name type="scientific">Lactuca sativa</name>
    <name type="common">Garden lettuce</name>
    <dbReference type="NCBI Taxonomy" id="4236"/>
    <lineage>
        <taxon>Eukaryota</taxon>
        <taxon>Viridiplantae</taxon>
        <taxon>Streptophyta</taxon>
        <taxon>Embryophyta</taxon>
        <taxon>Tracheophyta</taxon>
        <taxon>Spermatophyta</taxon>
        <taxon>Magnoliopsida</taxon>
        <taxon>eudicotyledons</taxon>
        <taxon>Gunneridae</taxon>
        <taxon>Pentapetalae</taxon>
        <taxon>asterids</taxon>
        <taxon>campanulids</taxon>
        <taxon>Asterales</taxon>
        <taxon>Asteraceae</taxon>
        <taxon>Cichorioideae</taxon>
        <taxon>Cichorieae</taxon>
        <taxon>Lactucinae</taxon>
        <taxon>Lactuca</taxon>
    </lineage>
</organism>
<accession>A0A9R1VM33</accession>
<keyword evidence="2" id="KW-1185">Reference proteome</keyword>
<dbReference type="InterPro" id="IPR006912">
    <property type="entry name" value="Harbinger_derived_prot"/>
</dbReference>